<evidence type="ECO:0000256" key="3">
    <source>
        <dbReference type="ARBA" id="ARBA00023082"/>
    </source>
</evidence>
<evidence type="ECO:0000256" key="5">
    <source>
        <dbReference type="SAM" id="MobiDB-lite"/>
    </source>
</evidence>
<dbReference type="Gene3D" id="1.10.10.10">
    <property type="entry name" value="Winged helix-like DNA-binding domain superfamily/Winged helix DNA-binding domain"/>
    <property type="match status" value="1"/>
</dbReference>
<protein>
    <recommendedName>
        <fullName evidence="6">RNA polymerase sigma factor 70 region 4 type 2 domain-containing protein</fullName>
    </recommendedName>
</protein>
<evidence type="ECO:0000313" key="7">
    <source>
        <dbReference type="EMBL" id="GGQ68804.1"/>
    </source>
</evidence>
<reference evidence="7" key="2">
    <citation type="submission" date="2020-09" db="EMBL/GenBank/DDBJ databases">
        <authorList>
            <person name="Sun Q."/>
            <person name="Ohkuma M."/>
        </authorList>
    </citation>
    <scope>NUCLEOTIDE SEQUENCE</scope>
    <source>
        <strain evidence="7">JCM 3131</strain>
    </source>
</reference>
<sequence length="136" mass="14750">MTCPHTLSQRSAERCPGTGPLPLLTAPDVAQDVELAESVSMALVLVLETLPPTERAVLVLREVFDGGHDDIVAAVGRSPAAVRQIARRARQHVEARRPGRWSPRAGPGRPWTRSGARWRPGTRRASSTYSPPRSSS</sequence>
<dbReference type="EMBL" id="BMQK01000010">
    <property type="protein sequence ID" value="GGQ68804.1"/>
    <property type="molecule type" value="Genomic_DNA"/>
</dbReference>
<organism evidence="7 8">
    <name type="scientific">Streptomyces ruber</name>
    <dbReference type="NCBI Taxonomy" id="83378"/>
    <lineage>
        <taxon>Bacteria</taxon>
        <taxon>Bacillati</taxon>
        <taxon>Actinomycetota</taxon>
        <taxon>Actinomycetes</taxon>
        <taxon>Kitasatosporales</taxon>
        <taxon>Streptomycetaceae</taxon>
        <taxon>Streptomyces</taxon>
    </lineage>
</organism>
<dbReference type="GO" id="GO:0003677">
    <property type="term" value="F:DNA binding"/>
    <property type="evidence" value="ECO:0007669"/>
    <property type="project" value="InterPro"/>
</dbReference>
<dbReference type="GO" id="GO:0006352">
    <property type="term" value="P:DNA-templated transcription initiation"/>
    <property type="evidence" value="ECO:0007669"/>
    <property type="project" value="InterPro"/>
</dbReference>
<dbReference type="PANTHER" id="PTHR30173">
    <property type="entry name" value="SIGMA 19 FACTOR"/>
    <property type="match status" value="1"/>
</dbReference>
<dbReference type="AlphaFoldDB" id="A0A918EUV6"/>
<evidence type="ECO:0000256" key="4">
    <source>
        <dbReference type="ARBA" id="ARBA00023163"/>
    </source>
</evidence>
<dbReference type="PANTHER" id="PTHR30173:SF36">
    <property type="entry name" value="ECF RNA POLYMERASE SIGMA FACTOR SIGJ"/>
    <property type="match status" value="1"/>
</dbReference>
<accession>A0A918EUV6</accession>
<evidence type="ECO:0000256" key="2">
    <source>
        <dbReference type="ARBA" id="ARBA00023015"/>
    </source>
</evidence>
<keyword evidence="3" id="KW-0731">Sigma factor</keyword>
<dbReference type="InterPro" id="IPR013324">
    <property type="entry name" value="RNA_pol_sigma_r3/r4-like"/>
</dbReference>
<comment type="similarity">
    <text evidence="1">Belongs to the sigma-70 factor family. ECF subfamily.</text>
</comment>
<dbReference type="InterPro" id="IPR052704">
    <property type="entry name" value="ECF_Sigma-70_Domain"/>
</dbReference>
<name>A0A918EUV6_9ACTN</name>
<evidence type="ECO:0000259" key="6">
    <source>
        <dbReference type="Pfam" id="PF08281"/>
    </source>
</evidence>
<evidence type="ECO:0000313" key="8">
    <source>
        <dbReference type="Proteomes" id="UP000620156"/>
    </source>
</evidence>
<dbReference type="Proteomes" id="UP000620156">
    <property type="component" value="Unassembled WGS sequence"/>
</dbReference>
<keyword evidence="8" id="KW-1185">Reference proteome</keyword>
<feature type="domain" description="RNA polymerase sigma factor 70 region 4 type 2" evidence="6">
    <location>
        <begin position="41"/>
        <end position="92"/>
    </location>
</feature>
<evidence type="ECO:0000256" key="1">
    <source>
        <dbReference type="ARBA" id="ARBA00010641"/>
    </source>
</evidence>
<comment type="caution">
    <text evidence="7">The sequence shown here is derived from an EMBL/GenBank/DDBJ whole genome shotgun (WGS) entry which is preliminary data.</text>
</comment>
<dbReference type="InterPro" id="IPR036388">
    <property type="entry name" value="WH-like_DNA-bd_sf"/>
</dbReference>
<feature type="region of interest" description="Disordered" evidence="5">
    <location>
        <begin position="88"/>
        <end position="136"/>
    </location>
</feature>
<reference evidence="7" key="1">
    <citation type="journal article" date="2014" name="Int. J. Syst. Evol. Microbiol.">
        <title>Complete genome sequence of Corynebacterium casei LMG S-19264T (=DSM 44701T), isolated from a smear-ripened cheese.</title>
        <authorList>
            <consortium name="US DOE Joint Genome Institute (JGI-PGF)"/>
            <person name="Walter F."/>
            <person name="Albersmeier A."/>
            <person name="Kalinowski J."/>
            <person name="Ruckert C."/>
        </authorList>
    </citation>
    <scope>NUCLEOTIDE SEQUENCE</scope>
    <source>
        <strain evidence="7">JCM 3131</strain>
    </source>
</reference>
<proteinExistence type="inferred from homology"/>
<keyword evidence="4" id="KW-0804">Transcription</keyword>
<feature type="compositionally biased region" description="Low complexity" evidence="5">
    <location>
        <begin position="123"/>
        <end position="136"/>
    </location>
</feature>
<gene>
    <name evidence="7" type="ORF">GCM10010145_43160</name>
</gene>
<dbReference type="InterPro" id="IPR013249">
    <property type="entry name" value="RNA_pol_sigma70_r4_t2"/>
</dbReference>
<dbReference type="SUPFAM" id="SSF88659">
    <property type="entry name" value="Sigma3 and sigma4 domains of RNA polymerase sigma factors"/>
    <property type="match status" value="1"/>
</dbReference>
<keyword evidence="2" id="KW-0805">Transcription regulation</keyword>
<dbReference type="Pfam" id="PF08281">
    <property type="entry name" value="Sigma70_r4_2"/>
    <property type="match status" value="1"/>
</dbReference>
<dbReference type="GO" id="GO:0016987">
    <property type="term" value="F:sigma factor activity"/>
    <property type="evidence" value="ECO:0007669"/>
    <property type="project" value="UniProtKB-KW"/>
</dbReference>